<dbReference type="EMBL" id="FWEV01000325">
    <property type="protein sequence ID" value="SLM32821.1"/>
    <property type="molecule type" value="Genomic_DNA"/>
</dbReference>
<dbReference type="Pfam" id="PF03176">
    <property type="entry name" value="MMPL"/>
    <property type="match status" value="1"/>
</dbReference>
<keyword evidence="2" id="KW-1003">Cell membrane</keyword>
<dbReference type="SUPFAM" id="SSF82866">
    <property type="entry name" value="Multidrug efflux transporter AcrB transmembrane domain"/>
    <property type="match status" value="1"/>
</dbReference>
<dbReference type="OrthoDB" id="9780358at2"/>
<feature type="region of interest" description="Disordered" evidence="6">
    <location>
        <begin position="90"/>
        <end position="123"/>
    </location>
</feature>
<dbReference type="InterPro" id="IPR050545">
    <property type="entry name" value="Mycobact_MmpL"/>
</dbReference>
<feature type="transmembrane region" description="Helical" evidence="7">
    <location>
        <begin position="359"/>
        <end position="378"/>
    </location>
</feature>
<feature type="transmembrane region" description="Helical" evidence="7">
    <location>
        <begin position="466"/>
        <end position="490"/>
    </location>
</feature>
<keyword evidence="3 7" id="KW-0812">Transmembrane</keyword>
<evidence type="ECO:0000256" key="4">
    <source>
        <dbReference type="ARBA" id="ARBA00022989"/>
    </source>
</evidence>
<gene>
    <name evidence="9" type="ORF">DEMABW1_80164</name>
    <name evidence="10" type="ORF">MTBBW1_80164</name>
</gene>
<dbReference type="RefSeq" id="WP_080798458.1">
    <property type="nucleotide sequence ID" value="NZ_LT828540.1"/>
</dbReference>
<protein>
    <recommendedName>
        <fullName evidence="8">Membrane transport protein MMPL domain-containing protein</fullName>
    </recommendedName>
</protein>
<feature type="compositionally biased region" description="Polar residues" evidence="6">
    <location>
        <begin position="90"/>
        <end position="100"/>
    </location>
</feature>
<dbReference type="AlphaFoldDB" id="L0R5G9"/>
<feature type="domain" description="Membrane transport protein MMPL" evidence="8">
    <location>
        <begin position="248"/>
        <end position="445"/>
    </location>
</feature>
<keyword evidence="5 7" id="KW-0472">Membrane</keyword>
<feature type="transmembrane region" description="Helical" evidence="7">
    <location>
        <begin position="310"/>
        <end position="327"/>
    </location>
</feature>
<proteinExistence type="predicted"/>
<keyword evidence="11" id="KW-1185">Reference proteome</keyword>
<dbReference type="STRING" id="1246637.MTBBW1_80164"/>
<dbReference type="Gene3D" id="1.20.1640.10">
    <property type="entry name" value="Multidrug efflux transporter AcrB transmembrane domain"/>
    <property type="match status" value="1"/>
</dbReference>
<name>L0R5G9_9BACT</name>
<evidence type="ECO:0000256" key="5">
    <source>
        <dbReference type="ARBA" id="ARBA00023136"/>
    </source>
</evidence>
<feature type="compositionally biased region" description="Basic and acidic residues" evidence="6">
    <location>
        <begin position="101"/>
        <end position="116"/>
    </location>
</feature>
<evidence type="ECO:0000313" key="9">
    <source>
        <dbReference type="EMBL" id="CCO06770.1"/>
    </source>
</evidence>
<accession>L0R5G9</accession>
<evidence type="ECO:0000256" key="7">
    <source>
        <dbReference type="SAM" id="Phobius"/>
    </source>
</evidence>
<feature type="transmembrane region" description="Helical" evidence="7">
    <location>
        <begin position="20"/>
        <end position="37"/>
    </location>
</feature>
<dbReference type="PANTHER" id="PTHR33406:SF13">
    <property type="entry name" value="MEMBRANE PROTEIN YDFJ"/>
    <property type="match status" value="1"/>
</dbReference>
<feature type="transmembrane region" description="Helical" evidence="7">
    <location>
        <begin position="398"/>
        <end position="416"/>
    </location>
</feature>
<feature type="transmembrane region" description="Helical" evidence="7">
    <location>
        <begin position="333"/>
        <end position="352"/>
    </location>
</feature>
<evidence type="ECO:0000256" key="3">
    <source>
        <dbReference type="ARBA" id="ARBA00022692"/>
    </source>
</evidence>
<dbReference type="GO" id="GO:0005886">
    <property type="term" value="C:plasma membrane"/>
    <property type="evidence" value="ECO:0007669"/>
    <property type="project" value="UniProtKB-SubCell"/>
</dbReference>
<reference evidence="9" key="2">
    <citation type="submission" date="2012-12" db="EMBL/GenBank/DDBJ databases">
        <title>Region harboring genes involved in magnetosome formation of Candidatus Desulfamplus magnetosmortis.</title>
        <authorList>
            <person name="Lefevre C.T."/>
            <person name="Bazylinski D.A."/>
        </authorList>
    </citation>
    <scope>NUCLEOTIDE SEQUENCE</scope>
    <source>
        <strain evidence="9">BW-1</strain>
    </source>
</reference>
<evidence type="ECO:0000256" key="1">
    <source>
        <dbReference type="ARBA" id="ARBA00004651"/>
    </source>
</evidence>
<comment type="subcellular location">
    <subcellularLocation>
        <location evidence="1">Cell membrane</location>
        <topology evidence="1">Multi-pass membrane protein</topology>
    </subcellularLocation>
</comment>
<organism evidence="9">
    <name type="scientific">Desulfamplus magnetovallimortis</name>
    <dbReference type="NCBI Taxonomy" id="1246637"/>
    <lineage>
        <taxon>Bacteria</taxon>
        <taxon>Pseudomonadati</taxon>
        <taxon>Thermodesulfobacteriota</taxon>
        <taxon>Desulfobacteria</taxon>
        <taxon>Desulfobacterales</taxon>
        <taxon>Desulfobacteraceae</taxon>
        <taxon>Desulfamplus</taxon>
    </lineage>
</organism>
<evidence type="ECO:0000259" key="8">
    <source>
        <dbReference type="Pfam" id="PF03176"/>
    </source>
</evidence>
<keyword evidence="4 7" id="KW-1133">Transmembrane helix</keyword>
<evidence type="ECO:0000313" key="10">
    <source>
        <dbReference type="EMBL" id="SLM32821.1"/>
    </source>
</evidence>
<evidence type="ECO:0000256" key="2">
    <source>
        <dbReference type="ARBA" id="ARBA00022475"/>
    </source>
</evidence>
<dbReference type="Proteomes" id="UP000191931">
    <property type="component" value="Unassembled WGS sequence"/>
</dbReference>
<dbReference type="EMBL" id="HF547348">
    <property type="protein sequence ID" value="CCO06770.1"/>
    <property type="molecule type" value="Genomic_DNA"/>
</dbReference>
<dbReference type="InterPro" id="IPR004869">
    <property type="entry name" value="MMPL_dom"/>
</dbReference>
<feature type="transmembrane region" description="Helical" evidence="7">
    <location>
        <begin position="423"/>
        <end position="446"/>
    </location>
</feature>
<reference evidence="9" key="1">
    <citation type="submission" date="2012-10" db="EMBL/GenBank/DDBJ databases">
        <authorList>
            <person name="Lefevre C."/>
        </authorList>
    </citation>
    <scope>NUCLEOTIDE SEQUENCE</scope>
    <source>
        <strain evidence="9">BW-1</strain>
    </source>
</reference>
<evidence type="ECO:0000313" key="11">
    <source>
        <dbReference type="Proteomes" id="UP000191931"/>
    </source>
</evidence>
<evidence type="ECO:0000256" key="6">
    <source>
        <dbReference type="SAM" id="MobiDB-lite"/>
    </source>
</evidence>
<dbReference type="PANTHER" id="PTHR33406">
    <property type="entry name" value="MEMBRANE PROTEIN MJ1562-RELATED"/>
    <property type="match status" value="1"/>
</dbReference>
<reference evidence="10 11" key="3">
    <citation type="submission" date="2017-03" db="EMBL/GenBank/DDBJ databases">
        <authorList>
            <person name="Afonso C.L."/>
            <person name="Miller P.J."/>
            <person name="Scott M.A."/>
            <person name="Spackman E."/>
            <person name="Goraichik I."/>
            <person name="Dimitrov K.M."/>
            <person name="Suarez D.L."/>
            <person name="Swayne D.E."/>
        </authorList>
    </citation>
    <scope>NUCLEOTIDE SEQUENCE [LARGE SCALE GENOMIC DNA]</scope>
    <source>
        <strain evidence="10">PRJEB14757</strain>
    </source>
</reference>
<sequence length="531" mass="59105">MNSYGFDLIYTFAGSHWKKISLFFILLLFLSVFRILSIPFNNDVTAMLPDNPVIQRQLDFLRNSDMAGTIAFSIRLKDAADKSLDLANSMDSVKKPTNSKDSGKKPLHPKDAESKSLHPNGAGGKLLLMERSRTFGNEFTLLPSITKVVDGIEQVDIEKARHQLVSMLPLLLPQSRYEFSNPLNSEEEINIRLKQIYIALTTPGSGFIKGGMRTDPLGWSSLFLEEINRMAGTMGYRVKLFNGRFIDADGNHALLVARTSVPVTDSKGSREMMDAISSLIHTFSDLDITMISGHAHAVSNEDVIKKDIRLAVLLVTISFTLLMFFVFRSPEALLIFLSPFAAIAISVCVASFMYQELSVFMLGFAAVIAGISVDYGIHAYTAFKAGGYNVLRQTGKRIFMASITTIGVFVSFYASSVQDYWELATFSIISILICVLIYLFLIPHLWKTVDGNGCTPASLNFLSPSSFFPSISSFWVISIWIVVLIISSLFSMKLQFTTDIASFDGSSEEVLQAEERFQNVWREENSLGLLF</sequence>